<sequence>MAPASQPGVLWVSSMVARPERLSNEDFNDWYLNVHVDQVVATGGVPSAARYEAVPILPSDAERPTWAMEATWLTIYELPSLAHRYSPAFTNLDGQSKPDPTLLDRIFRNAKFETRFYEHIETHEAPHAHPGPGTLVISAALTPAKGQDDDFNRWYHDEHMAEVGKVKGYLRTRRYCQIVATDPDFKPARTTTGNEGCTGPEATILDCYERRQNERAPAYLALHEFDAGEFDMEGLAKADETEWSKRIVPTLEVMQAGFFRLIRPYGQFAEGSTSSSKL</sequence>
<name>A0ACC3DQC4_9PEZI</name>
<evidence type="ECO:0000313" key="1">
    <source>
        <dbReference type="EMBL" id="KAK3078847.1"/>
    </source>
</evidence>
<dbReference type="EMBL" id="JAWDJW010001570">
    <property type="protein sequence ID" value="KAK3078847.1"/>
    <property type="molecule type" value="Genomic_DNA"/>
</dbReference>
<gene>
    <name evidence="1" type="ORF">LTS18_006476</name>
</gene>
<dbReference type="Proteomes" id="UP001186974">
    <property type="component" value="Unassembled WGS sequence"/>
</dbReference>
<organism evidence="1 2">
    <name type="scientific">Coniosporium uncinatum</name>
    <dbReference type="NCBI Taxonomy" id="93489"/>
    <lineage>
        <taxon>Eukaryota</taxon>
        <taxon>Fungi</taxon>
        <taxon>Dikarya</taxon>
        <taxon>Ascomycota</taxon>
        <taxon>Pezizomycotina</taxon>
        <taxon>Dothideomycetes</taxon>
        <taxon>Dothideomycetes incertae sedis</taxon>
        <taxon>Coniosporium</taxon>
    </lineage>
</organism>
<evidence type="ECO:0000313" key="2">
    <source>
        <dbReference type="Proteomes" id="UP001186974"/>
    </source>
</evidence>
<protein>
    <submittedName>
        <fullName evidence="1">Uncharacterized protein</fullName>
    </submittedName>
</protein>
<reference evidence="1" key="1">
    <citation type="submission" date="2024-09" db="EMBL/GenBank/DDBJ databases">
        <title>Black Yeasts Isolated from many extreme environments.</title>
        <authorList>
            <person name="Coleine C."/>
            <person name="Stajich J.E."/>
            <person name="Selbmann L."/>
        </authorList>
    </citation>
    <scope>NUCLEOTIDE SEQUENCE</scope>
    <source>
        <strain evidence="1">CCFEE 5737</strain>
    </source>
</reference>
<comment type="caution">
    <text evidence="1">The sequence shown here is derived from an EMBL/GenBank/DDBJ whole genome shotgun (WGS) entry which is preliminary data.</text>
</comment>
<proteinExistence type="predicted"/>
<keyword evidence="2" id="KW-1185">Reference proteome</keyword>
<accession>A0ACC3DQC4</accession>